<feature type="compositionally biased region" description="Polar residues" evidence="1">
    <location>
        <begin position="1253"/>
        <end position="1281"/>
    </location>
</feature>
<feature type="compositionally biased region" description="Basic and acidic residues" evidence="1">
    <location>
        <begin position="268"/>
        <end position="289"/>
    </location>
</feature>
<dbReference type="Pfam" id="PF02213">
    <property type="entry name" value="GYF"/>
    <property type="match status" value="1"/>
</dbReference>
<dbReference type="InterPro" id="IPR003169">
    <property type="entry name" value="GYF"/>
</dbReference>
<evidence type="ECO:0000313" key="4">
    <source>
        <dbReference type="Proteomes" id="UP000765509"/>
    </source>
</evidence>
<name>A0A9Q3CH87_9BASI</name>
<dbReference type="Gene3D" id="3.30.1490.40">
    <property type="match status" value="1"/>
</dbReference>
<feature type="compositionally biased region" description="Low complexity" evidence="1">
    <location>
        <begin position="389"/>
        <end position="403"/>
    </location>
</feature>
<evidence type="ECO:0000259" key="2">
    <source>
        <dbReference type="PROSITE" id="PS50829"/>
    </source>
</evidence>
<dbReference type="InterPro" id="IPR051640">
    <property type="entry name" value="GRB10-interact_GYF"/>
</dbReference>
<feature type="region of interest" description="Disordered" evidence="1">
    <location>
        <begin position="434"/>
        <end position="471"/>
    </location>
</feature>
<feature type="region of interest" description="Disordered" evidence="1">
    <location>
        <begin position="750"/>
        <end position="802"/>
    </location>
</feature>
<feature type="region of interest" description="Disordered" evidence="1">
    <location>
        <begin position="1375"/>
        <end position="1405"/>
    </location>
</feature>
<feature type="compositionally biased region" description="Low complexity" evidence="1">
    <location>
        <begin position="1282"/>
        <end position="1296"/>
    </location>
</feature>
<dbReference type="PROSITE" id="PS50829">
    <property type="entry name" value="GYF"/>
    <property type="match status" value="1"/>
</dbReference>
<reference evidence="3" key="1">
    <citation type="submission" date="2021-03" db="EMBL/GenBank/DDBJ databases">
        <title>Draft genome sequence of rust myrtle Austropuccinia psidii MF-1, a brazilian biotype.</title>
        <authorList>
            <person name="Quecine M.C."/>
            <person name="Pachon D.M.R."/>
            <person name="Bonatelli M.L."/>
            <person name="Correr F.H."/>
            <person name="Franceschini L.M."/>
            <person name="Leite T.F."/>
            <person name="Margarido G.R.A."/>
            <person name="Almeida C.A."/>
            <person name="Ferrarezi J.A."/>
            <person name="Labate C.A."/>
        </authorList>
    </citation>
    <scope>NUCLEOTIDE SEQUENCE</scope>
    <source>
        <strain evidence="3">MF-1</strain>
    </source>
</reference>
<dbReference type="EMBL" id="AVOT02007395">
    <property type="protein sequence ID" value="MBW0483813.1"/>
    <property type="molecule type" value="Genomic_DNA"/>
</dbReference>
<feature type="compositionally biased region" description="Basic and acidic residues" evidence="1">
    <location>
        <begin position="372"/>
        <end position="381"/>
    </location>
</feature>
<feature type="compositionally biased region" description="Low complexity" evidence="1">
    <location>
        <begin position="59"/>
        <end position="76"/>
    </location>
</feature>
<feature type="compositionally biased region" description="Basic and acidic residues" evidence="1">
    <location>
        <begin position="762"/>
        <end position="774"/>
    </location>
</feature>
<feature type="domain" description="GYF" evidence="2">
    <location>
        <begin position="477"/>
        <end position="525"/>
    </location>
</feature>
<protein>
    <recommendedName>
        <fullName evidence="2">GYF domain-containing protein</fullName>
    </recommendedName>
</protein>
<organism evidence="3 4">
    <name type="scientific">Austropuccinia psidii MF-1</name>
    <dbReference type="NCBI Taxonomy" id="1389203"/>
    <lineage>
        <taxon>Eukaryota</taxon>
        <taxon>Fungi</taxon>
        <taxon>Dikarya</taxon>
        <taxon>Basidiomycota</taxon>
        <taxon>Pucciniomycotina</taxon>
        <taxon>Pucciniomycetes</taxon>
        <taxon>Pucciniales</taxon>
        <taxon>Sphaerophragmiaceae</taxon>
        <taxon>Austropuccinia</taxon>
    </lineage>
</organism>
<gene>
    <name evidence="3" type="ORF">O181_023528</name>
</gene>
<feature type="compositionally biased region" description="Polar residues" evidence="1">
    <location>
        <begin position="775"/>
        <end position="787"/>
    </location>
</feature>
<feature type="compositionally biased region" description="Polar residues" evidence="1">
    <location>
        <begin position="846"/>
        <end position="877"/>
    </location>
</feature>
<feature type="compositionally biased region" description="Low complexity" evidence="1">
    <location>
        <begin position="956"/>
        <end position="970"/>
    </location>
</feature>
<feature type="region of interest" description="Disordered" evidence="1">
    <location>
        <begin position="202"/>
        <end position="340"/>
    </location>
</feature>
<dbReference type="InterPro" id="IPR035445">
    <property type="entry name" value="GYF-like_dom_sf"/>
</dbReference>
<feature type="region of interest" description="Disordered" evidence="1">
    <location>
        <begin position="1"/>
        <end position="130"/>
    </location>
</feature>
<dbReference type="SMART" id="SM00444">
    <property type="entry name" value="GYF"/>
    <property type="match status" value="1"/>
</dbReference>
<dbReference type="OrthoDB" id="6415790at2759"/>
<feature type="compositionally biased region" description="Polar residues" evidence="1">
    <location>
        <begin position="942"/>
        <end position="955"/>
    </location>
</feature>
<feature type="region of interest" description="Disordered" evidence="1">
    <location>
        <begin position="1247"/>
        <end position="1305"/>
    </location>
</feature>
<feature type="region of interest" description="Disordered" evidence="1">
    <location>
        <begin position="831"/>
        <end position="997"/>
    </location>
</feature>
<feature type="compositionally biased region" description="Polar residues" evidence="1">
    <location>
        <begin position="434"/>
        <end position="470"/>
    </location>
</feature>
<dbReference type="PANTHER" id="PTHR14445">
    <property type="entry name" value="GRB10 INTERACTING GYF PROTEIN"/>
    <property type="match status" value="1"/>
</dbReference>
<feature type="compositionally biased region" description="Low complexity" evidence="1">
    <location>
        <begin position="922"/>
        <end position="940"/>
    </location>
</feature>
<evidence type="ECO:0000256" key="1">
    <source>
        <dbReference type="SAM" id="MobiDB-lite"/>
    </source>
</evidence>
<dbReference type="PANTHER" id="PTHR14445:SF36">
    <property type="entry name" value="FI03272P-RELATED"/>
    <property type="match status" value="1"/>
</dbReference>
<feature type="compositionally biased region" description="Polar residues" evidence="1">
    <location>
        <begin position="40"/>
        <end position="58"/>
    </location>
</feature>
<accession>A0A9Q3CH87</accession>
<feature type="compositionally biased region" description="Basic and acidic residues" evidence="1">
    <location>
        <begin position="303"/>
        <end position="330"/>
    </location>
</feature>
<feature type="compositionally biased region" description="Polar residues" evidence="1">
    <location>
        <begin position="89"/>
        <end position="102"/>
    </location>
</feature>
<sequence length="1441" mass="154940">MSSNNEINFGPVFMRGRKPVQVTPKLGTGSPSGVNAGVLSKSSSANLQTNPTSMASNHSLNPPSLAPPTLSSLPKSFSAAVSPGKDAEQPSQPKYSHSSSLNPAEPIHHHHLSSPQACQLSNGIPTQPSSSFEYSREALLNLYSQDLAQKLPPDLELTNPAVSEEFVGPPLTLSEMSESEKELFSSPFNSDRRSVINKAQHHLNNDHHPPNSPLSPDGASPIYPTNKLPPGGTVKLGKASPNDRFTNLGIQGGVLAGVTSQSHSNPRRRIDHDNESSELIHRRSLRTSEDPSSPNLPHWINNSRDRQTRDLSGHPTDAKWKRGVTLEEKTNPISDNSTGSHLKYSVLDKMREKAAHANLKTDSKENVQPSSHDSKSIDHESINQSLPTNSSQPSPISPSNQSNLENQISTAQLPPNGDNNQSLQPSNLINNQSVETSVDTQPSSINVQDPSNGLTNGNFDQSTVLNQPSPSDLPPEDIAWQYRDPSGTVQGPFTAFQMQEWYKASFFRDDLLVKRVMDVAFETLETLILRVGNRDKPFLARPPPALPPNLPLPLPPFHNRPLPHPLHSIIQTQVPNIFDQASTSFSPSNENLSVIDSSLPSHPNSIPNQLPPIPDPDLWNSIGPNVSPMIRQGTALPMSSPLVTSTGWDSGIPSFVQPNSLSNNDFNPNILGNGLPQSFSQSETIRFLQQIHHPALSMVAPNGYPYPLPLPHQPGFGQIPGLLHLVNGSGIDPIIAAQLHSQLSLHSPSYRINPSINPPETVESHPDQRDHTDKSTTAPSNPLQTDPWQVPSDSAPRVPPIPLIPEHTLVQHSNPSSQLASLEPTPLVKQDTWINSNTGPVEPIGSRSSGKNTPTLTCKELNSSQSKSSDPQLQSGVGPTPLKKSDHSIVPTDLSHTEPSPSQTVHFSLNEQKPSNFKNNLTSSKSSTQASITTQSSAPSVHENSSKPVSVSPKFTTTTEITPTHDTPTTLADSTSQTLKHRPPAKGAHPARDPVPYNLITSKQSTKVVLLSKAQQEEHDRRTASIQKTQLQLKEAQAVERAAREASEAAAAAAVASINTPAPWSKEEKVSTPLSLTEIQAMEAKQAEKRRLAEKQAAVERALAEQAAAAERASKTVKEILPPTSTWAATSSAPVKVNSIIAPVWGSNDSESPVMNVVPKQSMKQIQEEEARKKKLALQQQAKLTSGNGVGKPAGGYANSVVAAASKQPVSASPWSVVGAKSKVVAPPTAKSSLTNVVVPGLPTITRPGASSLPVNKSVLSSPQVVNNNNKSPNKTSQATLPPSSNSGNVPSNINPDGPPPASPEFMKWLREALRGMNNVDDFVKMLLDFPINPDESVLEIVSDSVYAGSATLDGRRFAKEFNMRRHADVMTRMNQNNKPGQTKAGNRNNANITTNPGNLGVGSSNNTVTKSIGTMAEAVKSHPAVKNDGWGFAVVKKKKK</sequence>
<keyword evidence="4" id="KW-1185">Reference proteome</keyword>
<dbReference type="GO" id="GO:0005829">
    <property type="term" value="C:cytosol"/>
    <property type="evidence" value="ECO:0007669"/>
    <property type="project" value="TreeGrafter"/>
</dbReference>
<evidence type="ECO:0000313" key="3">
    <source>
        <dbReference type="EMBL" id="MBW0483813.1"/>
    </source>
</evidence>
<feature type="region of interest" description="Disordered" evidence="1">
    <location>
        <begin position="357"/>
        <end position="403"/>
    </location>
</feature>
<feature type="compositionally biased region" description="Polar residues" evidence="1">
    <location>
        <begin position="897"/>
        <end position="921"/>
    </location>
</feature>
<proteinExistence type="predicted"/>
<dbReference type="SUPFAM" id="SSF55277">
    <property type="entry name" value="GYF domain"/>
    <property type="match status" value="1"/>
</dbReference>
<comment type="caution">
    <text evidence="3">The sequence shown here is derived from an EMBL/GenBank/DDBJ whole genome shotgun (WGS) entry which is preliminary data.</text>
</comment>
<feature type="compositionally biased region" description="Polar residues" evidence="1">
    <location>
        <begin position="331"/>
        <end position="340"/>
    </location>
</feature>
<feature type="compositionally biased region" description="Polar residues" evidence="1">
    <location>
        <begin position="113"/>
        <end position="130"/>
    </location>
</feature>
<dbReference type="Proteomes" id="UP000765509">
    <property type="component" value="Unassembled WGS sequence"/>
</dbReference>